<dbReference type="EMBL" id="JANPWB010000002">
    <property type="protein sequence ID" value="KAJ1209054.1"/>
    <property type="molecule type" value="Genomic_DNA"/>
</dbReference>
<dbReference type="Pfam" id="PF22524">
    <property type="entry name" value="WHD_Nlrc4"/>
    <property type="match status" value="1"/>
</dbReference>
<accession>A0AAV7W7I0</accession>
<evidence type="ECO:0000313" key="9">
    <source>
        <dbReference type="Proteomes" id="UP001066276"/>
    </source>
</evidence>
<dbReference type="GO" id="GO:0042742">
    <property type="term" value="P:defense response to bacterium"/>
    <property type="evidence" value="ECO:0007669"/>
    <property type="project" value="TreeGrafter"/>
</dbReference>
<feature type="domain" description="NACHT" evidence="7">
    <location>
        <begin position="369"/>
        <end position="489"/>
    </location>
</feature>
<evidence type="ECO:0000256" key="2">
    <source>
        <dbReference type="ARBA" id="ARBA00022723"/>
    </source>
</evidence>
<dbReference type="Gene3D" id="1.10.1170.10">
    <property type="entry name" value="Inhibitor Of Apoptosis Protein (2mihbC-IAP-1), Chain A"/>
    <property type="match status" value="2"/>
</dbReference>
<protein>
    <recommendedName>
        <fullName evidence="7">NACHT domain-containing protein</fullName>
    </recommendedName>
</protein>
<comment type="caution">
    <text evidence="8">The sequence shown here is derived from an EMBL/GenBank/DDBJ whole genome shotgun (WGS) entry which is preliminary data.</text>
</comment>
<dbReference type="Pfam" id="PF00653">
    <property type="entry name" value="BIR"/>
    <property type="match status" value="2"/>
</dbReference>
<dbReference type="InterPro" id="IPR053882">
    <property type="entry name" value="Nlrc4-like_WHD"/>
</dbReference>
<dbReference type="Gene3D" id="3.80.10.10">
    <property type="entry name" value="Ribonuclease Inhibitor"/>
    <property type="match status" value="2"/>
</dbReference>
<dbReference type="GO" id="GO:0005524">
    <property type="term" value="F:ATP binding"/>
    <property type="evidence" value="ECO:0007669"/>
    <property type="project" value="UniProtKB-KW"/>
</dbReference>
<keyword evidence="4" id="KW-0547">Nucleotide-binding</keyword>
<dbReference type="PROSITE" id="PS50837">
    <property type="entry name" value="NACHT"/>
    <property type="match status" value="1"/>
</dbReference>
<dbReference type="PROSITE" id="PS50143">
    <property type="entry name" value="BIR_REPEAT_2"/>
    <property type="match status" value="2"/>
</dbReference>
<dbReference type="InterPro" id="IPR032675">
    <property type="entry name" value="LRR_dom_sf"/>
</dbReference>
<dbReference type="SUPFAM" id="SSF57924">
    <property type="entry name" value="Inhibitor of apoptosis (IAP) repeat"/>
    <property type="match status" value="2"/>
</dbReference>
<dbReference type="InterPro" id="IPR040535">
    <property type="entry name" value="NLRC4_HD"/>
</dbReference>
<proteinExistence type="predicted"/>
<dbReference type="GO" id="GO:0072557">
    <property type="term" value="C:IPAF inflammasome complex"/>
    <property type="evidence" value="ECO:0007669"/>
    <property type="project" value="TreeGrafter"/>
</dbReference>
<sequence length="1315" mass="150355">MKHYICRDTALRIFQVMATKAISTETKDLSEISELFEEDICEPPMVWTFENIDYKKICLLEEEEFKKTRKQLQRHPAYNHQMRSEFSRLKSFVSWPDVMFWSPQEMASAGFSSTGLNNSIQCFCCGLVLCVQRICSTPLSIHKKIHPACDFIQGKEVGNIPKYEVHVQIMEDNEPEGKHIYTAVKQRLDSFKNWPFYAKTDPETLARAGFFFTGQKDTVQCFSCKGCLGNWEESDDPWKEHAKWFPECVFLRSEKTESDIKQYIQDYHGFKGVTGKDFISRRTEGILPRKAETPPDTEQCSEDVRSLHLLLTQLYVDASFTNISSFGDSTGVVIDLASLFGDQVIVTKDTNCQRIKMLTFPEVLSELESITMIEGEAGSGKTALLRKIAILWASGDCPMLNRFRLVFYLSLSSTIRGQCLSDMINKELLKSTGALTEVSLKEIIQCQKNQVLFLFDDYGERESIPEIIEEIIHKNHINKVSVCLAARSSCSGSVRKNANTVLNFLKFPLYSTIYMLKNLFSHNLKLVRAFSHNLAASTTLQAAFATPLCVVVSCASWVQYPGAQMFRESNIFKSYLMYTTFKVPAERKKAKDVTALCGELALEGVFKSRFDFSEEDLSEAGITDDDALRIGLLNKFTAQRLRPIFRFYNPQFQEFLAAVRMCELLASEEQELLEKGFHYLRQIDTFLKIVGQYHFLLTYATGIPSKATHIILSHLLKLIDDKAALETPAGDQEHLQHHPEQAFVARVLTMVMSQNFAPALRQMYLLNLLLDFALNAYESHTDGSSVATIILEFLKGKTLSFDPTFSFDSSKSILKFIGNHPESLTLLSSIDIYFKDYTREPVLDIPAMKACFPKLDPQTIGSDYSLGLDLGNELLENYHHLTEQINQFSPFLKSNVGIKDSFVRPFISAQGYQVKLMKIEANQHKPFSEGDCRNLEVLLRAARHIELHLYETSGFVESIKPAIEHFRDSFIKCHIQSSQLNYEEQNTILLMTSMESLAIHSEQDAHIPERILTGLDQFTCLKELYLKLHNDCMMPGEIFTKFNKCYKLEKLTLQRVWFGKEGSSRLIECLQTCKNLRVFHLECGCFNNFEELINALSNCENLEEIRLKRFFQHKEIIPLGAALPRFQSLKVLDLSDLQVMFEDISGDFARALGSLVNLEELRIPFGNGIKQVTTVIIQQLQRLPFLRILKFHSTLTDESVVQLAHAAKDGYLMNLETLHCILCEEITESGWREFFQTLDNLPNLKELNIGKTSQHLIKAHATTVTEFVRCISRLPSITDVITFGLLFDEEDIAMFNSMKERHPQAKNMMLVWRLM</sequence>
<dbReference type="Pfam" id="PF17889">
    <property type="entry name" value="NLRC4_HD"/>
    <property type="match status" value="1"/>
</dbReference>
<dbReference type="InterPro" id="IPR027417">
    <property type="entry name" value="P-loop_NTPase"/>
</dbReference>
<evidence type="ECO:0000256" key="4">
    <source>
        <dbReference type="ARBA" id="ARBA00022741"/>
    </source>
</evidence>
<dbReference type="InterPro" id="IPR007111">
    <property type="entry name" value="NACHT_NTPase"/>
</dbReference>
<dbReference type="GO" id="GO:0043066">
    <property type="term" value="P:negative regulation of apoptotic process"/>
    <property type="evidence" value="ECO:0007669"/>
    <property type="project" value="InterPro"/>
</dbReference>
<dbReference type="GO" id="GO:0006915">
    <property type="term" value="P:apoptotic process"/>
    <property type="evidence" value="ECO:0007669"/>
    <property type="project" value="UniProtKB-KW"/>
</dbReference>
<keyword evidence="1" id="KW-0053">Apoptosis</keyword>
<keyword evidence="3" id="KW-0677">Repeat</keyword>
<evidence type="ECO:0000259" key="7">
    <source>
        <dbReference type="PROSITE" id="PS50837"/>
    </source>
</evidence>
<dbReference type="Proteomes" id="UP001066276">
    <property type="component" value="Chromosome 1_2"/>
</dbReference>
<keyword evidence="6" id="KW-0067">ATP-binding</keyword>
<dbReference type="SMART" id="SM00238">
    <property type="entry name" value="BIR"/>
    <property type="match status" value="2"/>
</dbReference>
<dbReference type="PANTHER" id="PTHR46914">
    <property type="entry name" value="BACULOVIRAL IAP REPEAT-CONTAINING PROTEIN 1"/>
    <property type="match status" value="1"/>
</dbReference>
<reference evidence="8" key="1">
    <citation type="journal article" date="2022" name="bioRxiv">
        <title>Sequencing and chromosome-scale assembly of the giantPleurodeles waltlgenome.</title>
        <authorList>
            <person name="Brown T."/>
            <person name="Elewa A."/>
            <person name="Iarovenko S."/>
            <person name="Subramanian E."/>
            <person name="Araus A.J."/>
            <person name="Petzold A."/>
            <person name="Susuki M."/>
            <person name="Suzuki K.-i.T."/>
            <person name="Hayashi T."/>
            <person name="Toyoda A."/>
            <person name="Oliveira C."/>
            <person name="Osipova E."/>
            <person name="Leigh N.D."/>
            <person name="Simon A."/>
            <person name="Yun M.H."/>
        </authorList>
    </citation>
    <scope>NUCLEOTIDE SEQUENCE</scope>
    <source>
        <strain evidence="8">20211129_DDA</strain>
        <tissue evidence="8">Liver</tissue>
    </source>
</reference>
<dbReference type="GO" id="GO:0046872">
    <property type="term" value="F:metal ion binding"/>
    <property type="evidence" value="ECO:0007669"/>
    <property type="project" value="UniProtKB-KW"/>
</dbReference>
<evidence type="ECO:0000256" key="1">
    <source>
        <dbReference type="ARBA" id="ARBA00022703"/>
    </source>
</evidence>
<dbReference type="Gene3D" id="3.40.50.300">
    <property type="entry name" value="P-loop containing nucleotide triphosphate hydrolases"/>
    <property type="match status" value="1"/>
</dbReference>
<evidence type="ECO:0000256" key="5">
    <source>
        <dbReference type="ARBA" id="ARBA00022833"/>
    </source>
</evidence>
<dbReference type="SUPFAM" id="SSF52540">
    <property type="entry name" value="P-loop containing nucleoside triphosphate hydrolases"/>
    <property type="match status" value="1"/>
</dbReference>
<keyword evidence="2" id="KW-0479">Metal-binding</keyword>
<keyword evidence="5" id="KW-0862">Zinc</keyword>
<keyword evidence="9" id="KW-1185">Reference proteome</keyword>
<dbReference type="InterPro" id="IPR028789">
    <property type="entry name" value="Naip"/>
</dbReference>
<dbReference type="SUPFAM" id="SSF52047">
    <property type="entry name" value="RNI-like"/>
    <property type="match status" value="1"/>
</dbReference>
<dbReference type="PANTHER" id="PTHR46914:SF1">
    <property type="entry name" value="BACULOVIRAL IAP REPEAT-CONTAINING PROTEIN 1"/>
    <property type="match status" value="1"/>
</dbReference>
<dbReference type="PROSITE" id="PS01282">
    <property type="entry name" value="BIR_REPEAT_1"/>
    <property type="match status" value="1"/>
</dbReference>
<dbReference type="InterPro" id="IPR001370">
    <property type="entry name" value="BIR_rpt"/>
</dbReference>
<dbReference type="GO" id="GO:0043027">
    <property type="term" value="F:cysteine-type endopeptidase inhibitor activity involved in apoptotic process"/>
    <property type="evidence" value="ECO:0007669"/>
    <property type="project" value="InterPro"/>
</dbReference>
<dbReference type="Pfam" id="PF05729">
    <property type="entry name" value="NACHT"/>
    <property type="match status" value="1"/>
</dbReference>
<name>A0AAV7W7I0_PLEWA</name>
<dbReference type="GO" id="GO:0016045">
    <property type="term" value="P:detection of bacterium"/>
    <property type="evidence" value="ECO:0007669"/>
    <property type="project" value="TreeGrafter"/>
</dbReference>
<gene>
    <name evidence="8" type="ORF">NDU88_004433</name>
</gene>
<evidence type="ECO:0000256" key="6">
    <source>
        <dbReference type="ARBA" id="ARBA00022840"/>
    </source>
</evidence>
<dbReference type="CDD" id="cd00022">
    <property type="entry name" value="BIR"/>
    <property type="match status" value="2"/>
</dbReference>
<evidence type="ECO:0000313" key="8">
    <source>
        <dbReference type="EMBL" id="KAJ1209054.1"/>
    </source>
</evidence>
<dbReference type="GO" id="GO:0070269">
    <property type="term" value="P:pyroptotic inflammatory response"/>
    <property type="evidence" value="ECO:0007669"/>
    <property type="project" value="TreeGrafter"/>
</dbReference>
<evidence type="ECO:0000256" key="3">
    <source>
        <dbReference type="ARBA" id="ARBA00022737"/>
    </source>
</evidence>
<organism evidence="8 9">
    <name type="scientific">Pleurodeles waltl</name>
    <name type="common">Iberian ribbed newt</name>
    <dbReference type="NCBI Taxonomy" id="8319"/>
    <lineage>
        <taxon>Eukaryota</taxon>
        <taxon>Metazoa</taxon>
        <taxon>Chordata</taxon>
        <taxon>Craniata</taxon>
        <taxon>Vertebrata</taxon>
        <taxon>Euteleostomi</taxon>
        <taxon>Amphibia</taxon>
        <taxon>Batrachia</taxon>
        <taxon>Caudata</taxon>
        <taxon>Salamandroidea</taxon>
        <taxon>Salamandridae</taxon>
        <taxon>Pleurodelinae</taxon>
        <taxon>Pleurodeles</taxon>
    </lineage>
</organism>